<keyword evidence="2" id="KW-0812">Transmembrane</keyword>
<keyword evidence="2" id="KW-1133">Transmembrane helix</keyword>
<keyword evidence="4" id="KW-1185">Reference proteome</keyword>
<feature type="compositionally biased region" description="Polar residues" evidence="1">
    <location>
        <begin position="193"/>
        <end position="231"/>
    </location>
</feature>
<evidence type="ECO:0000313" key="4">
    <source>
        <dbReference type="Proteomes" id="UP000800036"/>
    </source>
</evidence>
<name>A0A6A5UU14_9PLEO</name>
<evidence type="ECO:0000256" key="2">
    <source>
        <dbReference type="SAM" id="Phobius"/>
    </source>
</evidence>
<protein>
    <submittedName>
        <fullName evidence="3">Uncharacterized protein</fullName>
    </submittedName>
</protein>
<dbReference type="AlphaFoldDB" id="A0A6A5UU14"/>
<feature type="compositionally biased region" description="Low complexity" evidence="1">
    <location>
        <begin position="136"/>
        <end position="159"/>
    </location>
</feature>
<sequence>MADEAVSTSASLSLTEQSLPTPTPSSISSEAVSETSETTHSTTASTSTTSDAAPDSTASPAAVASTQSNSHTAAIAGGSAGGGVVIALLVCWLIYNICYVKRSRQKHNDQLERRQSDLAVATMIDNSSKAATPYNPDGAPPGYSSPGPNSYPYGPSTYGYRHHTGSPTAGWKPHHRPRPSELSGETAVRSELESPSSSPDIGNLPQSQPGNPSPHSQQTMLGDGSTWTRFSHQGGMGNAQPMAFPTTPLLGIHVEGGNELNQDEWRPR</sequence>
<dbReference type="EMBL" id="ML976723">
    <property type="protein sequence ID" value="KAF1968184.1"/>
    <property type="molecule type" value="Genomic_DNA"/>
</dbReference>
<feature type="transmembrane region" description="Helical" evidence="2">
    <location>
        <begin position="73"/>
        <end position="95"/>
    </location>
</feature>
<proteinExistence type="predicted"/>
<reference evidence="3" key="1">
    <citation type="journal article" date="2020" name="Stud. Mycol.">
        <title>101 Dothideomycetes genomes: a test case for predicting lifestyles and emergence of pathogens.</title>
        <authorList>
            <person name="Haridas S."/>
            <person name="Albert R."/>
            <person name="Binder M."/>
            <person name="Bloem J."/>
            <person name="Labutti K."/>
            <person name="Salamov A."/>
            <person name="Andreopoulos B."/>
            <person name="Baker S."/>
            <person name="Barry K."/>
            <person name="Bills G."/>
            <person name="Bluhm B."/>
            <person name="Cannon C."/>
            <person name="Castanera R."/>
            <person name="Culley D."/>
            <person name="Daum C."/>
            <person name="Ezra D."/>
            <person name="Gonzalez J."/>
            <person name="Henrissat B."/>
            <person name="Kuo A."/>
            <person name="Liang C."/>
            <person name="Lipzen A."/>
            <person name="Lutzoni F."/>
            <person name="Magnuson J."/>
            <person name="Mondo S."/>
            <person name="Nolan M."/>
            <person name="Ohm R."/>
            <person name="Pangilinan J."/>
            <person name="Park H.-J."/>
            <person name="Ramirez L."/>
            <person name="Alfaro M."/>
            <person name="Sun H."/>
            <person name="Tritt A."/>
            <person name="Yoshinaga Y."/>
            <person name="Zwiers L.-H."/>
            <person name="Turgeon B."/>
            <person name="Goodwin S."/>
            <person name="Spatafora J."/>
            <person name="Crous P."/>
            <person name="Grigoriev I."/>
        </authorList>
    </citation>
    <scope>NUCLEOTIDE SEQUENCE</scope>
    <source>
        <strain evidence="3">CBS 107.79</strain>
    </source>
</reference>
<dbReference type="OrthoDB" id="3692311at2759"/>
<feature type="region of interest" description="Disordered" evidence="1">
    <location>
        <begin position="128"/>
        <end position="268"/>
    </location>
</feature>
<organism evidence="3 4">
    <name type="scientific">Bimuria novae-zelandiae CBS 107.79</name>
    <dbReference type="NCBI Taxonomy" id="1447943"/>
    <lineage>
        <taxon>Eukaryota</taxon>
        <taxon>Fungi</taxon>
        <taxon>Dikarya</taxon>
        <taxon>Ascomycota</taxon>
        <taxon>Pezizomycotina</taxon>
        <taxon>Dothideomycetes</taxon>
        <taxon>Pleosporomycetidae</taxon>
        <taxon>Pleosporales</taxon>
        <taxon>Massarineae</taxon>
        <taxon>Didymosphaeriaceae</taxon>
        <taxon>Bimuria</taxon>
    </lineage>
</organism>
<evidence type="ECO:0000313" key="3">
    <source>
        <dbReference type="EMBL" id="KAF1968184.1"/>
    </source>
</evidence>
<evidence type="ECO:0000256" key="1">
    <source>
        <dbReference type="SAM" id="MobiDB-lite"/>
    </source>
</evidence>
<accession>A0A6A5UU14</accession>
<feature type="compositionally biased region" description="Polar residues" evidence="1">
    <location>
        <begin position="1"/>
        <end position="17"/>
    </location>
</feature>
<dbReference type="Proteomes" id="UP000800036">
    <property type="component" value="Unassembled WGS sequence"/>
</dbReference>
<feature type="compositionally biased region" description="Low complexity" evidence="1">
    <location>
        <begin position="18"/>
        <end position="64"/>
    </location>
</feature>
<keyword evidence="2" id="KW-0472">Membrane</keyword>
<feature type="region of interest" description="Disordered" evidence="1">
    <location>
        <begin position="1"/>
        <end position="64"/>
    </location>
</feature>
<gene>
    <name evidence="3" type="ORF">BU23DRAFT_572555</name>
</gene>